<dbReference type="EMBL" id="LKHV02000001">
    <property type="protein sequence ID" value="MCS5707539.1"/>
    <property type="molecule type" value="Genomic_DNA"/>
</dbReference>
<reference evidence="2" key="3">
    <citation type="submission" date="2021-06" db="EMBL/GenBank/DDBJ databases">
        <title>Genomic Description and Analysis of Intracellular Bacteria, Candidatus Berkiella cookevillensis and Candidatus Berkiella aquae.</title>
        <authorList>
            <person name="Kidane D.T."/>
            <person name="Mehari Y.T."/>
            <person name="Rice F.C."/>
            <person name="Arivett B.A."/>
            <person name="Farone A.L."/>
            <person name="Berk S.G."/>
            <person name="Farone M.B."/>
        </authorList>
    </citation>
    <scope>NUCLEOTIDE SEQUENCE</scope>
    <source>
        <strain evidence="2">CC99</strain>
    </source>
</reference>
<evidence type="ECO:0000313" key="1">
    <source>
        <dbReference type="EMBL" id="KRG19542.1"/>
    </source>
</evidence>
<dbReference type="AlphaFoldDB" id="A0A0Q9YG84"/>
<dbReference type="OrthoDB" id="5724405at2"/>
<comment type="caution">
    <text evidence="1">The sequence shown here is derived from an EMBL/GenBank/DDBJ whole genome shotgun (WGS) entry which is preliminary data.</text>
</comment>
<reference evidence="1" key="1">
    <citation type="submission" date="2015-09" db="EMBL/GenBank/DDBJ databases">
        <title>Draft Genome Sequences of Two Novel Amoeba-resistant Intranuclear Bacteria, Candidatus Berkiella cookevillensis and Candidatus Berkiella aquae.</title>
        <authorList>
            <person name="Mehari Y.T."/>
            <person name="Arivett B.A."/>
            <person name="Farone A.L."/>
            <person name="Gunderson J.H."/>
            <person name="Farone M.B."/>
        </authorList>
    </citation>
    <scope>NUCLEOTIDE SEQUENCE [LARGE SCALE GENOMIC DNA]</scope>
    <source>
        <strain evidence="1">CC99</strain>
    </source>
</reference>
<evidence type="ECO:0000313" key="3">
    <source>
        <dbReference type="Proteomes" id="UP000051494"/>
    </source>
</evidence>
<evidence type="ECO:0000313" key="2">
    <source>
        <dbReference type="EMBL" id="MCS5707539.1"/>
    </source>
</evidence>
<dbReference type="RefSeq" id="WP_057623428.1">
    <property type="nucleotide sequence ID" value="NZ_LKHV02000001.1"/>
</dbReference>
<dbReference type="Proteomes" id="UP000051494">
    <property type="component" value="Unassembled WGS sequence"/>
</dbReference>
<organism evidence="1">
    <name type="scientific">Candidatus Berkiella cookevillensis</name>
    <dbReference type="NCBI Taxonomy" id="437022"/>
    <lineage>
        <taxon>Bacteria</taxon>
        <taxon>Pseudomonadati</taxon>
        <taxon>Pseudomonadota</taxon>
        <taxon>Gammaproteobacteria</taxon>
        <taxon>Candidatus Berkiellales</taxon>
        <taxon>Candidatus Berkiellaceae</taxon>
        <taxon>Candidatus Berkiella</taxon>
    </lineage>
</organism>
<reference evidence="2" key="2">
    <citation type="journal article" date="2016" name="Genome Announc.">
        <title>Draft Genome Sequences of Two Novel Amoeba-Resistant Intranuclear Bacteria, 'Candidatus Berkiella cookevillensis' and 'Candidatus Berkiella aquae'.</title>
        <authorList>
            <person name="Mehari Y.T."/>
            <person name="Arivett B.A."/>
            <person name="Farone A.L."/>
            <person name="Gunderson J.H."/>
            <person name="Farone M.B."/>
        </authorList>
    </citation>
    <scope>NUCLEOTIDE SEQUENCE</scope>
    <source>
        <strain evidence="2">CC99</strain>
    </source>
</reference>
<keyword evidence="3" id="KW-1185">Reference proteome</keyword>
<accession>A0A0Q9YG84</accession>
<evidence type="ECO:0008006" key="4">
    <source>
        <dbReference type="Google" id="ProtNLM"/>
    </source>
</evidence>
<gene>
    <name evidence="2" type="ORF">CC99x_001330</name>
    <name evidence="1" type="ORF">CC99x_00554</name>
</gene>
<dbReference type="EMBL" id="LKHV01000002">
    <property type="protein sequence ID" value="KRG19542.1"/>
    <property type="molecule type" value="Genomic_DNA"/>
</dbReference>
<name>A0A0Q9YG84_9GAMM</name>
<proteinExistence type="predicted"/>
<dbReference type="STRING" id="437022.CC99x_00554"/>
<protein>
    <recommendedName>
        <fullName evidence="4">GTPase</fullName>
    </recommendedName>
</protein>
<sequence>MKYEKGKLGLIIPSRVDNTYNILSVQDVREWRTRLPLNHLKESIKSCHEILIVLHNSHVAPLERLEMLEIIQPTVNFLCESILKLYRKNPIFNKKIIEMHRIILSLHLEVFNEYKLILEDLNTNLSKKETLMEVVHASIQQSCRIIFLSFEIYRHPPSYIWLETHRLYSIARAQEAHYDESTEKNTYQSIFKNISNLYKHLVLLSLTNPLRYHRQDLIKLYYALENWAPLLKLSFNKQSKNHLFKIDLEKDAPPHYCALDASEGSAPCYIELDKIVERLEFLIDYKENASAHTNNIIFTAQELSLSKTTLDVLLHIWQNFSQRQEVRVRMPGALTVAVGLHAIHSFIETANSSQLNMPDEISVEEINLDAFPLPQSLAENFKETPTLLNCSMVDKSDSGYCIKWAQNKAGQLQVGELVGILEQNENHASTWQIAIIRWVQITDFDYILFGVEVLSRKATAVEILIRDQSSLDALFITPDANSPYNTQVLITPTLRFKAADQLQLKSEDTLYPCQLNLNLGLSPCYAFWEIDFLEQSLIPKINNEINQSSTNN</sequence>